<organism evidence="2 3">
    <name type="scientific">Pleuronectes platessa</name>
    <name type="common">European plaice</name>
    <dbReference type="NCBI Taxonomy" id="8262"/>
    <lineage>
        <taxon>Eukaryota</taxon>
        <taxon>Metazoa</taxon>
        <taxon>Chordata</taxon>
        <taxon>Craniata</taxon>
        <taxon>Vertebrata</taxon>
        <taxon>Euteleostomi</taxon>
        <taxon>Actinopterygii</taxon>
        <taxon>Neopterygii</taxon>
        <taxon>Teleostei</taxon>
        <taxon>Neoteleostei</taxon>
        <taxon>Acanthomorphata</taxon>
        <taxon>Carangaria</taxon>
        <taxon>Pleuronectiformes</taxon>
        <taxon>Pleuronectoidei</taxon>
        <taxon>Pleuronectidae</taxon>
        <taxon>Pleuronectes</taxon>
    </lineage>
</organism>
<keyword evidence="3" id="KW-1185">Reference proteome</keyword>
<dbReference type="EMBL" id="CADEAL010003974">
    <property type="protein sequence ID" value="CAB1448336.1"/>
    <property type="molecule type" value="Genomic_DNA"/>
</dbReference>
<protein>
    <submittedName>
        <fullName evidence="2">Uncharacterized protein</fullName>
    </submittedName>
</protein>
<accession>A0A9N7YXP9</accession>
<gene>
    <name evidence="2" type="ORF">PLEPLA_LOCUS35993</name>
</gene>
<proteinExistence type="predicted"/>
<reference evidence="2" key="1">
    <citation type="submission" date="2020-03" db="EMBL/GenBank/DDBJ databases">
        <authorList>
            <person name="Weist P."/>
        </authorList>
    </citation>
    <scope>NUCLEOTIDE SEQUENCE</scope>
</reference>
<evidence type="ECO:0000313" key="3">
    <source>
        <dbReference type="Proteomes" id="UP001153269"/>
    </source>
</evidence>
<feature type="region of interest" description="Disordered" evidence="1">
    <location>
        <begin position="60"/>
        <end position="82"/>
    </location>
</feature>
<evidence type="ECO:0000256" key="1">
    <source>
        <dbReference type="SAM" id="MobiDB-lite"/>
    </source>
</evidence>
<feature type="region of interest" description="Disordered" evidence="1">
    <location>
        <begin position="1"/>
        <end position="45"/>
    </location>
</feature>
<dbReference type="AlphaFoldDB" id="A0A9N7YXP9"/>
<dbReference type="Proteomes" id="UP001153269">
    <property type="component" value="Unassembled WGS sequence"/>
</dbReference>
<name>A0A9N7YXP9_PLEPL</name>
<feature type="compositionally biased region" description="Basic and acidic residues" evidence="1">
    <location>
        <begin position="13"/>
        <end position="24"/>
    </location>
</feature>
<evidence type="ECO:0000313" key="2">
    <source>
        <dbReference type="EMBL" id="CAB1448336.1"/>
    </source>
</evidence>
<sequence>MGNCTSGIKKKRKDESARNDKPAEDVTYASIDHSTAKGPRTSRAVSDDCEYATVQVPAAPQPEPECGSSSKEECGDDYVLMG</sequence>
<dbReference type="OrthoDB" id="8823624at2759"/>
<comment type="caution">
    <text evidence="2">The sequence shown here is derived from an EMBL/GenBank/DDBJ whole genome shotgun (WGS) entry which is preliminary data.</text>
</comment>